<protein>
    <submittedName>
        <fullName evidence="1">Uncharacterized protein</fullName>
    </submittedName>
</protein>
<dbReference type="EMBL" id="NBIM01000003">
    <property type="protein sequence ID" value="OXY81502.1"/>
    <property type="molecule type" value="Genomic_DNA"/>
</dbReference>
<dbReference type="OrthoDB" id="9785445at2"/>
<comment type="caution">
    <text evidence="1">The sequence shown here is derived from an EMBL/GenBank/DDBJ whole genome shotgun (WGS) entry which is preliminary data.</text>
</comment>
<organism evidence="1 2">
    <name type="scientific">Oceanimonas doudoroffii</name>
    <dbReference type="NCBI Taxonomy" id="84158"/>
    <lineage>
        <taxon>Bacteria</taxon>
        <taxon>Pseudomonadati</taxon>
        <taxon>Pseudomonadota</taxon>
        <taxon>Gammaproteobacteria</taxon>
        <taxon>Aeromonadales</taxon>
        <taxon>Aeromonadaceae</taxon>
        <taxon>Oceanimonas</taxon>
    </lineage>
</organism>
<gene>
    <name evidence="1" type="ORF">B6S08_11020</name>
</gene>
<proteinExistence type="predicted"/>
<dbReference type="RefSeq" id="WP_094200871.1">
    <property type="nucleotide sequence ID" value="NZ_NBIM01000003.1"/>
</dbReference>
<keyword evidence="2" id="KW-1185">Reference proteome</keyword>
<dbReference type="AlphaFoldDB" id="A0A233RDP6"/>
<name>A0A233RDP6_9GAMM</name>
<evidence type="ECO:0000313" key="2">
    <source>
        <dbReference type="Proteomes" id="UP000242757"/>
    </source>
</evidence>
<dbReference type="Proteomes" id="UP000242757">
    <property type="component" value="Unassembled WGS sequence"/>
</dbReference>
<evidence type="ECO:0000313" key="1">
    <source>
        <dbReference type="EMBL" id="OXY81502.1"/>
    </source>
</evidence>
<reference evidence="1 2" key="1">
    <citation type="submission" date="2017-08" db="EMBL/GenBank/DDBJ databases">
        <title>A Genome Sequence of Oceanimonas doudoroffii ATCC 27123T.</title>
        <authorList>
            <person name="Brennan M.A."/>
            <person name="Maclea K.S."/>
            <person name="Mcclelland W.D."/>
            <person name="Trachtenberg A.M."/>
        </authorList>
    </citation>
    <scope>NUCLEOTIDE SEQUENCE [LARGE SCALE GENOMIC DNA]</scope>
    <source>
        <strain evidence="1 2">ATCC 27123</strain>
    </source>
</reference>
<sequence>MKHKPVLALVGVFVLPVALAWLVLAQGWFTPGVRGHGEWVEGHIDAATQWRLVLVTPAHCDYCASATELLNNLDLALGRDGDRVRVEQQAAGEGLVPGFVYIADPPGMLVMRYPMGADEVQNRETGRDLLNDLRRLLKYSRAG</sequence>
<accession>A0A233RDP6</accession>